<dbReference type="Pfam" id="PF07589">
    <property type="entry name" value="PEP-CTERM"/>
    <property type="match status" value="1"/>
</dbReference>
<dbReference type="InterPro" id="IPR013424">
    <property type="entry name" value="Ice-binding_C"/>
</dbReference>
<dbReference type="AlphaFoldDB" id="A0A5C6AX90"/>
<sequence>MLLVRYRIGFLKLVVIVSLSTGSDAYAALTFGLQFTANATSLYDAATQQLFQDGLNFWDDIIDGHRDEVSRNWVIEVDAFNEPPVDGGILLGSAGPSSLAFSGVVADAHTSNSRFIISTAGRARFNTNPAAVLTLDTIKHEFGHALGIGTLWEDNEVYNDGEDNNSNRTLAVGTPGQYVGQAALAAYRNEFVGQENATFIPVELGGGEGTAHGHWDEQDNFGQSNTGIVDHQGRDLRFELMTGYAAPGDDFLAEFTRQALFDIGFTLHAVAVPEPNSLMLLASLAIMSVALRGRNSRRQPLAGTDKRTDT</sequence>
<dbReference type="OrthoDB" id="264225at2"/>
<evidence type="ECO:0000313" key="2">
    <source>
        <dbReference type="EMBL" id="TWU04091.1"/>
    </source>
</evidence>
<organism evidence="2 3">
    <name type="scientific">Neorhodopirellula pilleata</name>
    <dbReference type="NCBI Taxonomy" id="2714738"/>
    <lineage>
        <taxon>Bacteria</taxon>
        <taxon>Pseudomonadati</taxon>
        <taxon>Planctomycetota</taxon>
        <taxon>Planctomycetia</taxon>
        <taxon>Pirellulales</taxon>
        <taxon>Pirellulaceae</taxon>
        <taxon>Neorhodopirellula</taxon>
    </lineage>
</organism>
<proteinExistence type="predicted"/>
<dbReference type="InterPro" id="IPR024079">
    <property type="entry name" value="MetalloPept_cat_dom_sf"/>
</dbReference>
<protein>
    <recommendedName>
        <fullName evidence="1">Ice-binding protein C-terminal domain-containing protein</fullName>
    </recommendedName>
</protein>
<dbReference type="SUPFAM" id="SSF55486">
    <property type="entry name" value="Metalloproteases ('zincins'), catalytic domain"/>
    <property type="match status" value="2"/>
</dbReference>
<comment type="caution">
    <text evidence="2">The sequence shown here is derived from an EMBL/GenBank/DDBJ whole genome shotgun (WGS) entry which is preliminary data.</text>
</comment>
<dbReference type="Proteomes" id="UP000316213">
    <property type="component" value="Unassembled WGS sequence"/>
</dbReference>
<evidence type="ECO:0000259" key="1">
    <source>
        <dbReference type="Pfam" id="PF07589"/>
    </source>
</evidence>
<dbReference type="EMBL" id="SJPM01000001">
    <property type="protein sequence ID" value="TWU04091.1"/>
    <property type="molecule type" value="Genomic_DNA"/>
</dbReference>
<keyword evidence="3" id="KW-1185">Reference proteome</keyword>
<accession>A0A5C6AX90</accession>
<reference evidence="2 3" key="1">
    <citation type="submission" date="2019-02" db="EMBL/GenBank/DDBJ databases">
        <title>Deep-cultivation of Planctomycetes and their phenomic and genomic characterization uncovers novel biology.</title>
        <authorList>
            <person name="Wiegand S."/>
            <person name="Jogler M."/>
            <person name="Boedeker C."/>
            <person name="Pinto D."/>
            <person name="Vollmers J."/>
            <person name="Rivas-Marin E."/>
            <person name="Kohn T."/>
            <person name="Peeters S.H."/>
            <person name="Heuer A."/>
            <person name="Rast P."/>
            <person name="Oberbeckmann S."/>
            <person name="Bunk B."/>
            <person name="Jeske O."/>
            <person name="Meyerdierks A."/>
            <person name="Storesund J.E."/>
            <person name="Kallscheuer N."/>
            <person name="Luecker S."/>
            <person name="Lage O.M."/>
            <person name="Pohl T."/>
            <person name="Merkel B.J."/>
            <person name="Hornburger P."/>
            <person name="Mueller R.-W."/>
            <person name="Bruemmer F."/>
            <person name="Labrenz M."/>
            <person name="Spormann A.M."/>
            <person name="Op Den Camp H."/>
            <person name="Overmann J."/>
            <person name="Amann R."/>
            <person name="Jetten M.S.M."/>
            <person name="Mascher T."/>
            <person name="Medema M.H."/>
            <person name="Devos D.P."/>
            <person name="Kaster A.-K."/>
            <person name="Ovreas L."/>
            <person name="Rohde M."/>
            <person name="Galperin M.Y."/>
            <person name="Jogler C."/>
        </authorList>
    </citation>
    <scope>NUCLEOTIDE SEQUENCE [LARGE SCALE GENOMIC DNA]</scope>
    <source>
        <strain evidence="2 3">Pla100</strain>
    </source>
</reference>
<name>A0A5C6AX90_9BACT</name>
<evidence type="ECO:0000313" key="3">
    <source>
        <dbReference type="Proteomes" id="UP000316213"/>
    </source>
</evidence>
<dbReference type="RefSeq" id="WP_146576477.1">
    <property type="nucleotide sequence ID" value="NZ_SJPM01000001.1"/>
</dbReference>
<feature type="domain" description="Ice-binding protein C-terminal" evidence="1">
    <location>
        <begin position="271"/>
        <end position="294"/>
    </location>
</feature>
<gene>
    <name evidence="2" type="ORF">Pla100_10270</name>
</gene>
<dbReference type="GO" id="GO:0008237">
    <property type="term" value="F:metallopeptidase activity"/>
    <property type="evidence" value="ECO:0007669"/>
    <property type="project" value="InterPro"/>
</dbReference>
<dbReference type="Gene3D" id="3.40.390.10">
    <property type="entry name" value="Collagenase (Catalytic Domain)"/>
    <property type="match status" value="1"/>
</dbReference>